<gene>
    <name evidence="4" type="ORF">C468_16762</name>
</gene>
<comment type="caution">
    <text evidence="4">The sequence shown here is derived from an EMBL/GenBank/DDBJ whole genome shotgun (WGS) entry which is preliminary data.</text>
</comment>
<organism evidence="4 5">
    <name type="scientific">Halorubrum kocurii JCM 14978</name>
    <dbReference type="NCBI Taxonomy" id="1230456"/>
    <lineage>
        <taxon>Archaea</taxon>
        <taxon>Methanobacteriati</taxon>
        <taxon>Methanobacteriota</taxon>
        <taxon>Stenosarchaea group</taxon>
        <taxon>Halobacteria</taxon>
        <taxon>Halobacteriales</taxon>
        <taxon>Haloferacaceae</taxon>
        <taxon>Halorubrum</taxon>
    </lineage>
</organism>
<sequence>MSLERQQRDVEDYAEAAEMQLVEVYNEGRRSSGFDEDRPEYQAMLDSVDGGDVDAVVVPNFSRLSRDRKHRLQLLLDREDVELHSVELGRAVDLNDDWELVQQSIRATTDDVEKRKEIERSKRATSERIENGYDHGRPPYGLEFDDDGEYWVPGEDFEDVLGVIRLRNQGHTYAEISEEVGIPTSTAARIGSRKEFYFERQDLVDE</sequence>
<keyword evidence="2" id="KW-0233">DNA recombination</keyword>
<dbReference type="InterPro" id="IPR006119">
    <property type="entry name" value="Resolv_N"/>
</dbReference>
<accession>M0NIH5</accession>
<dbReference type="SMART" id="SM00857">
    <property type="entry name" value="Resolvase"/>
    <property type="match status" value="1"/>
</dbReference>
<keyword evidence="5" id="KW-1185">Reference proteome</keyword>
<dbReference type="GO" id="GO:0003677">
    <property type="term" value="F:DNA binding"/>
    <property type="evidence" value="ECO:0007669"/>
    <property type="project" value="UniProtKB-KW"/>
</dbReference>
<dbReference type="PANTHER" id="PTHR30461:SF2">
    <property type="entry name" value="SERINE RECOMBINASE PINE-RELATED"/>
    <property type="match status" value="1"/>
</dbReference>
<evidence type="ECO:0000256" key="1">
    <source>
        <dbReference type="ARBA" id="ARBA00023125"/>
    </source>
</evidence>
<dbReference type="Gene3D" id="3.40.50.1390">
    <property type="entry name" value="Resolvase, N-terminal catalytic domain"/>
    <property type="match status" value="1"/>
</dbReference>
<evidence type="ECO:0000256" key="2">
    <source>
        <dbReference type="ARBA" id="ARBA00023172"/>
    </source>
</evidence>
<dbReference type="Proteomes" id="UP000011546">
    <property type="component" value="Unassembled WGS sequence"/>
</dbReference>
<dbReference type="InterPro" id="IPR050639">
    <property type="entry name" value="SSR_resolvase"/>
</dbReference>
<evidence type="ECO:0000313" key="5">
    <source>
        <dbReference type="Proteomes" id="UP000011546"/>
    </source>
</evidence>
<protein>
    <submittedName>
        <fullName evidence="4">Resolvase domain-containing protein</fullName>
    </submittedName>
</protein>
<dbReference type="InterPro" id="IPR036162">
    <property type="entry name" value="Resolvase-like_N_sf"/>
</dbReference>
<dbReference type="PANTHER" id="PTHR30461">
    <property type="entry name" value="DNA-INVERTASE FROM LAMBDOID PROPHAGE"/>
    <property type="match status" value="1"/>
</dbReference>
<proteinExistence type="predicted"/>
<reference evidence="4 5" key="1">
    <citation type="journal article" date="2014" name="PLoS Genet.">
        <title>Phylogenetically driven sequencing of extremely halophilic archaea reveals strategies for static and dynamic osmo-response.</title>
        <authorList>
            <person name="Becker E.A."/>
            <person name="Seitzer P.M."/>
            <person name="Tritt A."/>
            <person name="Larsen D."/>
            <person name="Krusor M."/>
            <person name="Yao A.I."/>
            <person name="Wu D."/>
            <person name="Madern D."/>
            <person name="Eisen J.A."/>
            <person name="Darling A.E."/>
            <person name="Facciotti M.T."/>
        </authorList>
    </citation>
    <scope>NUCLEOTIDE SEQUENCE [LARGE SCALE GENOMIC DNA]</scope>
    <source>
        <strain evidence="4 5">JCM 14978</strain>
    </source>
</reference>
<dbReference type="GO" id="GO:0000150">
    <property type="term" value="F:DNA strand exchange activity"/>
    <property type="evidence" value="ECO:0007669"/>
    <property type="project" value="InterPro"/>
</dbReference>
<name>M0NIH5_9EURY</name>
<dbReference type="SUPFAM" id="SSF53041">
    <property type="entry name" value="Resolvase-like"/>
    <property type="match status" value="1"/>
</dbReference>
<dbReference type="AlphaFoldDB" id="M0NIH5"/>
<evidence type="ECO:0000313" key="4">
    <source>
        <dbReference type="EMBL" id="EMA57661.1"/>
    </source>
</evidence>
<dbReference type="PATRIC" id="fig|1230456.3.peg.3341"/>
<dbReference type="EMBL" id="AOJH01000102">
    <property type="protein sequence ID" value="EMA57661.1"/>
    <property type="molecule type" value="Genomic_DNA"/>
</dbReference>
<feature type="domain" description="Resolvase/invertase-type recombinase catalytic" evidence="3">
    <location>
        <begin position="2"/>
        <end position="134"/>
    </location>
</feature>
<evidence type="ECO:0000259" key="3">
    <source>
        <dbReference type="SMART" id="SM00857"/>
    </source>
</evidence>
<dbReference type="CDD" id="cd00338">
    <property type="entry name" value="Ser_Recombinase"/>
    <property type="match status" value="1"/>
</dbReference>
<dbReference type="STRING" id="1230456.C468_16762"/>
<dbReference type="Pfam" id="PF00239">
    <property type="entry name" value="Resolvase"/>
    <property type="match status" value="1"/>
</dbReference>
<keyword evidence="1" id="KW-0238">DNA-binding</keyword>